<organism evidence="2 3">
    <name type="scientific">Kribbella orskensis</name>
    <dbReference type="NCBI Taxonomy" id="2512216"/>
    <lineage>
        <taxon>Bacteria</taxon>
        <taxon>Bacillati</taxon>
        <taxon>Actinomycetota</taxon>
        <taxon>Actinomycetes</taxon>
        <taxon>Propionibacteriales</taxon>
        <taxon>Kribbellaceae</taxon>
        <taxon>Kribbella</taxon>
    </lineage>
</organism>
<evidence type="ECO:0000313" key="3">
    <source>
        <dbReference type="Proteomes" id="UP000295818"/>
    </source>
</evidence>
<dbReference type="InterPro" id="IPR000073">
    <property type="entry name" value="AB_hydrolase_1"/>
</dbReference>
<accession>A0ABY2BQF8</accession>
<keyword evidence="3" id="KW-1185">Reference proteome</keyword>
<dbReference type="SUPFAM" id="SSF53474">
    <property type="entry name" value="alpha/beta-Hydrolases"/>
    <property type="match status" value="1"/>
</dbReference>
<sequence length="266" mass="29294">MIASYEYGEAGPRVFLLHGGGGNADQWQEFAKHLDGFRLTAVDLPGHGGSSDSSWRWDEVLDELETLDLGNPFVVGHSLGGMLAVRWGKRHPECPGLVNLDGNGWPSTYPGLEDVEPAREKLNEVFKAQADAMAAPLAPEVEEMLVTQQPYLRRNLVRRNGQTFLRPECPALDVIREMIAAERTTDLYDGLSCPALAVVATRLFPAQEPFADLFRAQQRGVVENLRGREERDPGGCRVVEFDGSHGMLFEDPAGVAALVREFVTAH</sequence>
<dbReference type="InterPro" id="IPR029058">
    <property type="entry name" value="AB_hydrolase_fold"/>
</dbReference>
<dbReference type="InterPro" id="IPR050266">
    <property type="entry name" value="AB_hydrolase_sf"/>
</dbReference>
<gene>
    <name evidence="2" type="ORF">EV644_103554</name>
</gene>
<feature type="domain" description="AB hydrolase-1" evidence="1">
    <location>
        <begin position="14"/>
        <end position="257"/>
    </location>
</feature>
<dbReference type="Gene3D" id="3.40.50.1820">
    <property type="entry name" value="alpha/beta hydrolase"/>
    <property type="match status" value="1"/>
</dbReference>
<dbReference type="RefSeq" id="WP_132191695.1">
    <property type="nucleotide sequence ID" value="NZ_SLWM01000003.1"/>
</dbReference>
<dbReference type="EMBL" id="SLWM01000003">
    <property type="protein sequence ID" value="TCO27850.1"/>
    <property type="molecule type" value="Genomic_DNA"/>
</dbReference>
<name>A0ABY2BQF8_9ACTN</name>
<evidence type="ECO:0000259" key="1">
    <source>
        <dbReference type="Pfam" id="PF12697"/>
    </source>
</evidence>
<comment type="caution">
    <text evidence="2">The sequence shown here is derived from an EMBL/GenBank/DDBJ whole genome shotgun (WGS) entry which is preliminary data.</text>
</comment>
<proteinExistence type="predicted"/>
<evidence type="ECO:0000313" key="2">
    <source>
        <dbReference type="EMBL" id="TCO27850.1"/>
    </source>
</evidence>
<reference evidence="2 3" key="1">
    <citation type="journal article" date="2015" name="Stand. Genomic Sci.">
        <title>Genomic Encyclopedia of Bacterial and Archaeal Type Strains, Phase III: the genomes of soil and plant-associated and newly described type strains.</title>
        <authorList>
            <person name="Whitman W.B."/>
            <person name="Woyke T."/>
            <person name="Klenk H.P."/>
            <person name="Zhou Y."/>
            <person name="Lilburn T.G."/>
            <person name="Beck B.J."/>
            <person name="De Vos P."/>
            <person name="Vandamme P."/>
            <person name="Eisen J.A."/>
            <person name="Garrity G."/>
            <person name="Hugenholtz P."/>
            <person name="Kyrpides N.C."/>
        </authorList>
    </citation>
    <scope>NUCLEOTIDE SEQUENCE [LARGE SCALE GENOMIC DNA]</scope>
    <source>
        <strain evidence="2 3">VKM Ac-2538</strain>
    </source>
</reference>
<dbReference type="Pfam" id="PF12697">
    <property type="entry name" value="Abhydrolase_6"/>
    <property type="match status" value="1"/>
</dbReference>
<dbReference type="Proteomes" id="UP000295818">
    <property type="component" value="Unassembled WGS sequence"/>
</dbReference>
<protein>
    <submittedName>
        <fullName evidence="2">Pimeloyl-ACP methyl ester carboxylesterase</fullName>
    </submittedName>
</protein>
<dbReference type="PANTHER" id="PTHR43798">
    <property type="entry name" value="MONOACYLGLYCEROL LIPASE"/>
    <property type="match status" value="1"/>
</dbReference>